<accession>A0A4V1IN77</accession>
<name>A0A4V1IN77_9GAMM</name>
<dbReference type="Pfam" id="PF07883">
    <property type="entry name" value="Cupin_2"/>
    <property type="match status" value="1"/>
</dbReference>
<sequence>MLQKYQQANSGCEGTYYRLVDYVDNIPFKSSFFVVKPGFISRQDQHAAKEIWMVKQGEGLLEYDGQLVPLKAGDTYYFSSNMTHQVRNTGTVDIEIFSTWWD</sequence>
<protein>
    <submittedName>
        <fullName evidence="2">Cupin domain-containing protein</fullName>
    </submittedName>
</protein>
<feature type="domain" description="Cupin type-2" evidence="1">
    <location>
        <begin position="32"/>
        <end position="98"/>
    </location>
</feature>
<organism evidence="2 3">
    <name type="scientific">Zooshikella ganghwensis</name>
    <dbReference type="NCBI Taxonomy" id="202772"/>
    <lineage>
        <taxon>Bacteria</taxon>
        <taxon>Pseudomonadati</taxon>
        <taxon>Pseudomonadota</taxon>
        <taxon>Gammaproteobacteria</taxon>
        <taxon>Oceanospirillales</taxon>
        <taxon>Zooshikellaceae</taxon>
        <taxon>Zooshikella</taxon>
    </lineage>
</organism>
<proteinExistence type="predicted"/>
<dbReference type="InterPro" id="IPR011051">
    <property type="entry name" value="RmlC_Cupin_sf"/>
</dbReference>
<dbReference type="Gene3D" id="2.60.120.10">
    <property type="entry name" value="Jelly Rolls"/>
    <property type="match status" value="1"/>
</dbReference>
<dbReference type="AlphaFoldDB" id="A0A4V1IN77"/>
<comment type="caution">
    <text evidence="2">The sequence shown here is derived from an EMBL/GenBank/DDBJ whole genome shotgun (WGS) entry which is preliminary data.</text>
</comment>
<evidence type="ECO:0000259" key="1">
    <source>
        <dbReference type="Pfam" id="PF07883"/>
    </source>
</evidence>
<dbReference type="SUPFAM" id="SSF51182">
    <property type="entry name" value="RmlC-like cupins"/>
    <property type="match status" value="1"/>
</dbReference>
<keyword evidence="3" id="KW-1185">Reference proteome</keyword>
<dbReference type="EMBL" id="NDXW01000001">
    <property type="protein sequence ID" value="RDH42771.1"/>
    <property type="molecule type" value="Genomic_DNA"/>
</dbReference>
<evidence type="ECO:0000313" key="3">
    <source>
        <dbReference type="Proteomes" id="UP000257039"/>
    </source>
</evidence>
<evidence type="ECO:0000313" key="2">
    <source>
        <dbReference type="EMBL" id="RDH42771.1"/>
    </source>
</evidence>
<reference evidence="2 3" key="1">
    <citation type="submission" date="2017-04" db="EMBL/GenBank/DDBJ databases">
        <title>Draft genome sequence of Zooshikella ganghwensis VG4 isolated from Red Sea sediments.</title>
        <authorList>
            <person name="Rehman Z."/>
            <person name="Alam I."/>
            <person name="Kamau A."/>
            <person name="Bajic V."/>
            <person name="Leiknes T."/>
        </authorList>
    </citation>
    <scope>NUCLEOTIDE SEQUENCE [LARGE SCALE GENOMIC DNA]</scope>
    <source>
        <strain evidence="2 3">VG4</strain>
    </source>
</reference>
<gene>
    <name evidence="2" type="ORF">B9G39_04510</name>
</gene>
<dbReference type="InterPro" id="IPR014710">
    <property type="entry name" value="RmlC-like_jellyroll"/>
</dbReference>
<dbReference type="InterPro" id="IPR013096">
    <property type="entry name" value="Cupin_2"/>
</dbReference>
<dbReference type="Proteomes" id="UP000257039">
    <property type="component" value="Unassembled WGS sequence"/>
</dbReference>